<feature type="transmembrane region" description="Helical" evidence="1">
    <location>
        <begin position="67"/>
        <end position="90"/>
    </location>
</feature>
<feature type="transmembrane region" description="Helical" evidence="1">
    <location>
        <begin position="96"/>
        <end position="115"/>
    </location>
</feature>
<keyword evidence="1" id="KW-1133">Transmembrane helix</keyword>
<evidence type="ECO:0000313" key="3">
    <source>
        <dbReference type="Proteomes" id="UP000295302"/>
    </source>
</evidence>
<dbReference type="OrthoDB" id="3542908at2"/>
<protein>
    <submittedName>
        <fullName evidence="2">Uncharacterized protein</fullName>
    </submittedName>
</protein>
<feature type="transmembrane region" description="Helical" evidence="1">
    <location>
        <begin position="37"/>
        <end position="60"/>
    </location>
</feature>
<sequence length="140" mass="14726">MQAQDVHVLKSAALPTAAVGVVAVVAALLLAGGKGALGAAMGMLLVAVFFGVTLVAVGFASRVSPHVMGAVAMGTYLVKVVAVMLVLAVFRDTTLWDFRAFAWSIVVGTLVWTGFEARAFLKTKMLYVDPEVTVAETRER</sequence>
<keyword evidence="3" id="KW-1185">Reference proteome</keyword>
<dbReference type="Proteomes" id="UP000295302">
    <property type="component" value="Unassembled WGS sequence"/>
</dbReference>
<gene>
    <name evidence="2" type="ORF">E1286_26955</name>
</gene>
<name>A0A4R4YHZ9_9ACTN</name>
<evidence type="ECO:0000256" key="1">
    <source>
        <dbReference type="SAM" id="Phobius"/>
    </source>
</evidence>
<dbReference type="RefSeq" id="WP_132616718.1">
    <property type="nucleotide sequence ID" value="NZ_SMKQ01000098.1"/>
</dbReference>
<keyword evidence="1" id="KW-0812">Transmembrane</keyword>
<dbReference type="EMBL" id="SMKQ01000098">
    <property type="protein sequence ID" value="TDD44518.1"/>
    <property type="molecule type" value="Genomic_DNA"/>
</dbReference>
<comment type="caution">
    <text evidence="2">The sequence shown here is derived from an EMBL/GenBank/DDBJ whole genome shotgun (WGS) entry which is preliminary data.</text>
</comment>
<organism evidence="2 3">
    <name type="scientific">Nonomuraea terrae</name>
    <dbReference type="NCBI Taxonomy" id="2530383"/>
    <lineage>
        <taxon>Bacteria</taxon>
        <taxon>Bacillati</taxon>
        <taxon>Actinomycetota</taxon>
        <taxon>Actinomycetes</taxon>
        <taxon>Streptosporangiales</taxon>
        <taxon>Streptosporangiaceae</taxon>
        <taxon>Nonomuraea</taxon>
    </lineage>
</organism>
<reference evidence="2 3" key="1">
    <citation type="submission" date="2019-03" db="EMBL/GenBank/DDBJ databases">
        <title>Draft genome sequences of novel Actinobacteria.</title>
        <authorList>
            <person name="Sahin N."/>
            <person name="Ay H."/>
            <person name="Saygin H."/>
        </authorList>
    </citation>
    <scope>NUCLEOTIDE SEQUENCE [LARGE SCALE GENOMIC DNA]</scope>
    <source>
        <strain evidence="2 3">CH32</strain>
    </source>
</reference>
<dbReference type="AlphaFoldDB" id="A0A4R4YHZ9"/>
<keyword evidence="1" id="KW-0472">Membrane</keyword>
<evidence type="ECO:0000313" key="2">
    <source>
        <dbReference type="EMBL" id="TDD44518.1"/>
    </source>
</evidence>
<accession>A0A4R4YHZ9</accession>
<feature type="transmembrane region" description="Helical" evidence="1">
    <location>
        <begin position="12"/>
        <end position="31"/>
    </location>
</feature>
<proteinExistence type="predicted"/>